<feature type="transmembrane region" description="Helical" evidence="2">
    <location>
        <begin position="352"/>
        <end position="373"/>
    </location>
</feature>
<keyword evidence="2" id="KW-0812">Transmembrane</keyword>
<protein>
    <recommendedName>
        <fullName evidence="5">Polysaccharide chain length determinant N-terminal domain-containing protein</fullName>
    </recommendedName>
</protein>
<accession>A0A2U8FTP8</accession>
<dbReference type="EMBL" id="CP029210">
    <property type="protein sequence ID" value="AWI54390.1"/>
    <property type="molecule type" value="Genomic_DNA"/>
</dbReference>
<dbReference type="InterPro" id="IPR050445">
    <property type="entry name" value="Bact_polysacc_biosynth/exp"/>
</dbReference>
<organism evidence="3 4">
    <name type="scientific">Aquabacterium olei</name>
    <dbReference type="NCBI Taxonomy" id="1296669"/>
    <lineage>
        <taxon>Bacteria</taxon>
        <taxon>Pseudomonadati</taxon>
        <taxon>Pseudomonadota</taxon>
        <taxon>Betaproteobacteria</taxon>
        <taxon>Burkholderiales</taxon>
        <taxon>Aquabacterium</taxon>
    </lineage>
</organism>
<keyword evidence="2" id="KW-1133">Transmembrane helix</keyword>
<evidence type="ECO:0000313" key="4">
    <source>
        <dbReference type="Proteomes" id="UP000244892"/>
    </source>
</evidence>
<gene>
    <name evidence="3" type="ORF">DEH84_13870</name>
</gene>
<dbReference type="GO" id="GO:0004713">
    <property type="term" value="F:protein tyrosine kinase activity"/>
    <property type="evidence" value="ECO:0007669"/>
    <property type="project" value="TreeGrafter"/>
</dbReference>
<keyword evidence="1" id="KW-0175">Coiled coil</keyword>
<dbReference type="GO" id="GO:0005886">
    <property type="term" value="C:plasma membrane"/>
    <property type="evidence" value="ECO:0007669"/>
    <property type="project" value="TreeGrafter"/>
</dbReference>
<proteinExistence type="predicted"/>
<feature type="transmembrane region" description="Helical" evidence="2">
    <location>
        <begin position="47"/>
        <end position="66"/>
    </location>
</feature>
<dbReference type="PANTHER" id="PTHR32309:SF13">
    <property type="entry name" value="FERRIC ENTEROBACTIN TRANSPORT PROTEIN FEPE"/>
    <property type="match status" value="1"/>
</dbReference>
<evidence type="ECO:0008006" key="5">
    <source>
        <dbReference type="Google" id="ProtNLM"/>
    </source>
</evidence>
<keyword evidence="4" id="KW-1185">Reference proteome</keyword>
<evidence type="ECO:0000256" key="2">
    <source>
        <dbReference type="SAM" id="Phobius"/>
    </source>
</evidence>
<dbReference type="Proteomes" id="UP000244892">
    <property type="component" value="Chromosome"/>
</dbReference>
<dbReference type="AlphaFoldDB" id="A0A2U8FTP8"/>
<evidence type="ECO:0000256" key="1">
    <source>
        <dbReference type="SAM" id="Coils"/>
    </source>
</evidence>
<dbReference type="PANTHER" id="PTHR32309">
    <property type="entry name" value="TYROSINE-PROTEIN KINASE"/>
    <property type="match status" value="1"/>
</dbReference>
<keyword evidence="2" id="KW-0472">Membrane</keyword>
<evidence type="ECO:0000313" key="3">
    <source>
        <dbReference type="EMBL" id="AWI54390.1"/>
    </source>
</evidence>
<dbReference type="KEGG" id="aon:DEH84_13870"/>
<sequence length="382" mass="42334">MEFVHAQCKGHYADHLPVQPRGCCDQDTEGLMARKDFVEDFKSHPKVYIAILLIGVAFTTITAFFFPRRFVAETTILPPQAALSGNANALAQVGMLVAGGAAPQQDELYSSLLKTRSALDYVLAHTDVKKASKITLEEDAREVLLKRTSIVLNKKSGLIGLTYEDESPERAALVANTYFAALKSVLNRVAVTEAKQRLIFLLEEVDRAEIRVSDAERRFLQLQERFAFRPVRPQVEADVRSGVEAELRLKAKQAELSAMKKFATDNSIEVKRLRAEIDALGLASQSQKLSKTGQDEEQDQVANSYRNYVAATGALDSLKKHLEIARVEAAKEAPLLQQVDVAKPPQKPSKPALRQIVVVGSSLTLLAMLVYFLSDRKRRGET</sequence>
<name>A0A2U8FTP8_9BURK</name>
<reference evidence="3 4" key="1">
    <citation type="submission" date="2018-05" db="EMBL/GenBank/DDBJ databases">
        <title>complete genome sequence of Aquabacterium olei NBRC 110486.</title>
        <authorList>
            <person name="Tang B."/>
            <person name="Chang J."/>
            <person name="Zhang L."/>
            <person name="Yang H."/>
        </authorList>
    </citation>
    <scope>NUCLEOTIDE SEQUENCE [LARGE SCALE GENOMIC DNA]</scope>
    <source>
        <strain evidence="3 4">NBRC 110486</strain>
    </source>
</reference>
<feature type="coiled-coil region" evidence="1">
    <location>
        <begin position="191"/>
        <end position="225"/>
    </location>
</feature>